<feature type="domain" description="SusD-like N-terminal" evidence="8">
    <location>
        <begin position="86"/>
        <end position="217"/>
    </location>
</feature>
<feature type="domain" description="RagB/SusD" evidence="7">
    <location>
        <begin position="257"/>
        <end position="492"/>
    </location>
</feature>
<keyword evidence="5" id="KW-0998">Cell outer membrane</keyword>
<dbReference type="AlphaFoldDB" id="A0A841GNF3"/>
<dbReference type="Pfam" id="PF14322">
    <property type="entry name" value="SusD-like_3"/>
    <property type="match status" value="1"/>
</dbReference>
<name>A0A841GNF3_9BACT</name>
<dbReference type="InterPro" id="IPR011990">
    <property type="entry name" value="TPR-like_helical_dom_sf"/>
</dbReference>
<evidence type="ECO:0000256" key="5">
    <source>
        <dbReference type="ARBA" id="ARBA00023237"/>
    </source>
</evidence>
<reference evidence="9 10" key="1">
    <citation type="submission" date="2020-08" db="EMBL/GenBank/DDBJ databases">
        <title>Genomic Encyclopedia of Type Strains, Phase IV (KMG-IV): sequencing the most valuable type-strain genomes for metagenomic binning, comparative biology and taxonomic classification.</title>
        <authorList>
            <person name="Goeker M."/>
        </authorList>
    </citation>
    <scope>NUCLEOTIDE SEQUENCE [LARGE SCALE GENOMIC DNA]</scope>
    <source>
        <strain evidence="9 10">DSM 29007</strain>
    </source>
</reference>
<dbReference type="Gene3D" id="1.25.40.390">
    <property type="match status" value="1"/>
</dbReference>
<feature type="signal peptide" evidence="6">
    <location>
        <begin position="1"/>
        <end position="22"/>
    </location>
</feature>
<evidence type="ECO:0008006" key="11">
    <source>
        <dbReference type="Google" id="ProtNLM"/>
    </source>
</evidence>
<dbReference type="EMBL" id="JACHIA010000003">
    <property type="protein sequence ID" value="MBB6070167.1"/>
    <property type="molecule type" value="Genomic_DNA"/>
</dbReference>
<dbReference type="GO" id="GO:0009279">
    <property type="term" value="C:cell outer membrane"/>
    <property type="evidence" value="ECO:0007669"/>
    <property type="project" value="UniProtKB-SubCell"/>
</dbReference>
<evidence type="ECO:0000313" key="9">
    <source>
        <dbReference type="EMBL" id="MBB6070167.1"/>
    </source>
</evidence>
<gene>
    <name evidence="9" type="ORF">HNQ61_001784</name>
</gene>
<proteinExistence type="inferred from homology"/>
<protein>
    <recommendedName>
        <fullName evidence="11">RagB/SusD family nutrient uptake outer membrane protein</fullName>
    </recommendedName>
</protein>
<comment type="caution">
    <text evidence="9">The sequence shown here is derived from an EMBL/GenBank/DDBJ whole genome shotgun (WGS) entry which is preliminary data.</text>
</comment>
<dbReference type="InterPro" id="IPR012944">
    <property type="entry name" value="SusD_RagB_dom"/>
</dbReference>
<evidence type="ECO:0000313" key="10">
    <source>
        <dbReference type="Proteomes" id="UP000582837"/>
    </source>
</evidence>
<evidence type="ECO:0000256" key="2">
    <source>
        <dbReference type="ARBA" id="ARBA00006275"/>
    </source>
</evidence>
<comment type="subcellular location">
    <subcellularLocation>
        <location evidence="1">Cell outer membrane</location>
    </subcellularLocation>
</comment>
<dbReference type="Proteomes" id="UP000582837">
    <property type="component" value="Unassembled WGS sequence"/>
</dbReference>
<dbReference type="PROSITE" id="PS51257">
    <property type="entry name" value="PROKAR_LIPOPROTEIN"/>
    <property type="match status" value="1"/>
</dbReference>
<dbReference type="RefSeq" id="WP_170039961.1">
    <property type="nucleotide sequence ID" value="NZ_JABDTL010000002.1"/>
</dbReference>
<accession>A0A841GNF3</accession>
<evidence type="ECO:0000256" key="1">
    <source>
        <dbReference type="ARBA" id="ARBA00004442"/>
    </source>
</evidence>
<keyword evidence="4" id="KW-0472">Membrane</keyword>
<evidence type="ECO:0000259" key="8">
    <source>
        <dbReference type="Pfam" id="PF14322"/>
    </source>
</evidence>
<keyword evidence="3 6" id="KW-0732">Signal</keyword>
<keyword evidence="10" id="KW-1185">Reference proteome</keyword>
<sequence length="492" mass="54990">MKPLNRMVPVLLLGAAMLTGCADLTQSDPNQRTEETFWQNEQDAILGVNAAYRGLQENGTYGRWLQFAYDTRSDIGYSRSPWGDLANFTKSVLSSYDFEVNRELFQHHYQAIFRANQVIANVPGIDMNTTTRDRIVGEAKFIRALMYFNLVSLYGNVPMPLTPSVASDRPVQVTPDVAWAQIEKDLNEARAVLPASYSGADVGRATSGAASALLGRALLQQGKWPQAAAAFAPVIPGYQLMANYGDNFIEATENNRESIFEVQFGGPEVLAAGSRGQNMIKMMGPCGVGFCDGEPTNWYYDQLASERTTADQPDPRLDATLFYNRAGGQDVYGTSFTARYGNRLGDRFWKKYGEYYKRDQDWDNPINVRVLRLGGVLLMHADALNEAGQTEAARPFVNQVRARAGLAPIAAGLSQTQMRDRIEAETLKELGFENERFLWLKRHGWLTDQARINILKTHDPDFNLFEPFRALLPIPSTETNLNAENVKQNPGW</sequence>
<evidence type="ECO:0000256" key="6">
    <source>
        <dbReference type="SAM" id="SignalP"/>
    </source>
</evidence>
<evidence type="ECO:0000256" key="3">
    <source>
        <dbReference type="ARBA" id="ARBA00022729"/>
    </source>
</evidence>
<dbReference type="InterPro" id="IPR033985">
    <property type="entry name" value="SusD-like_N"/>
</dbReference>
<evidence type="ECO:0000259" key="7">
    <source>
        <dbReference type="Pfam" id="PF07980"/>
    </source>
</evidence>
<organism evidence="9 10">
    <name type="scientific">Longimicrobium terrae</name>
    <dbReference type="NCBI Taxonomy" id="1639882"/>
    <lineage>
        <taxon>Bacteria</taxon>
        <taxon>Pseudomonadati</taxon>
        <taxon>Gemmatimonadota</taxon>
        <taxon>Longimicrobiia</taxon>
        <taxon>Longimicrobiales</taxon>
        <taxon>Longimicrobiaceae</taxon>
        <taxon>Longimicrobium</taxon>
    </lineage>
</organism>
<evidence type="ECO:0000256" key="4">
    <source>
        <dbReference type="ARBA" id="ARBA00023136"/>
    </source>
</evidence>
<dbReference type="Pfam" id="PF07980">
    <property type="entry name" value="SusD_RagB"/>
    <property type="match status" value="1"/>
</dbReference>
<comment type="similarity">
    <text evidence="2">Belongs to the SusD family.</text>
</comment>
<dbReference type="SUPFAM" id="SSF48452">
    <property type="entry name" value="TPR-like"/>
    <property type="match status" value="1"/>
</dbReference>
<feature type="chain" id="PRO_5032645442" description="RagB/SusD family nutrient uptake outer membrane protein" evidence="6">
    <location>
        <begin position="23"/>
        <end position="492"/>
    </location>
</feature>